<dbReference type="EMBL" id="CADCXU010001913">
    <property type="protein sequence ID" value="CAA9994316.1"/>
    <property type="molecule type" value="Genomic_DNA"/>
</dbReference>
<dbReference type="Proteomes" id="UP000479000">
    <property type="component" value="Unassembled WGS sequence"/>
</dbReference>
<organism evidence="1 2">
    <name type="scientific">Nesidiocoris tenuis</name>
    <dbReference type="NCBI Taxonomy" id="355587"/>
    <lineage>
        <taxon>Eukaryota</taxon>
        <taxon>Metazoa</taxon>
        <taxon>Ecdysozoa</taxon>
        <taxon>Arthropoda</taxon>
        <taxon>Hexapoda</taxon>
        <taxon>Insecta</taxon>
        <taxon>Pterygota</taxon>
        <taxon>Neoptera</taxon>
        <taxon>Paraneoptera</taxon>
        <taxon>Hemiptera</taxon>
        <taxon>Heteroptera</taxon>
        <taxon>Panheteroptera</taxon>
        <taxon>Cimicomorpha</taxon>
        <taxon>Miridae</taxon>
        <taxon>Dicyphina</taxon>
        <taxon>Nesidiocoris</taxon>
    </lineage>
</organism>
<gene>
    <name evidence="1" type="ORF">NTEN_LOCUS1132</name>
</gene>
<accession>A0A6H5FXN6</accession>
<protein>
    <submittedName>
        <fullName evidence="1">Uncharacterized protein</fullName>
    </submittedName>
</protein>
<name>A0A6H5FXN6_9HEMI</name>
<evidence type="ECO:0000313" key="1">
    <source>
        <dbReference type="EMBL" id="CAA9994316.1"/>
    </source>
</evidence>
<feature type="non-terminal residue" evidence="1">
    <location>
        <position position="1"/>
    </location>
</feature>
<proteinExistence type="predicted"/>
<keyword evidence="2" id="KW-1185">Reference proteome</keyword>
<evidence type="ECO:0000313" key="2">
    <source>
        <dbReference type="Proteomes" id="UP000479000"/>
    </source>
</evidence>
<reference evidence="1 2" key="1">
    <citation type="submission" date="2020-02" db="EMBL/GenBank/DDBJ databases">
        <authorList>
            <person name="Ferguson B K."/>
        </authorList>
    </citation>
    <scope>NUCLEOTIDE SEQUENCE [LARGE SCALE GENOMIC DNA]</scope>
</reference>
<dbReference type="AlphaFoldDB" id="A0A6H5FXN6"/>
<sequence length="160" mass="17736">AYRHAQADNTGEVNLCTSDFSRLSRRIVTGIRGGIQASKFRIMVILLLSSAYIIMDVKGDFVEWSTLAINASNGKFNGIERSAALKKWIVSMASSDLPTISHSRLDVSDFPLDELVGGSEVSNAIGPGVNRKAEARLWTRVLSQIWPSIYHDPRRVMSRE</sequence>